<gene>
    <name evidence="1" type="ORF">DICVIV_14036</name>
</gene>
<protein>
    <submittedName>
        <fullName evidence="1">Uncharacterized protein</fullName>
    </submittedName>
</protein>
<name>A0A0D8X680_DICVI</name>
<evidence type="ECO:0000313" key="1">
    <source>
        <dbReference type="EMBL" id="KJH40050.1"/>
    </source>
</evidence>
<organism evidence="1 2">
    <name type="scientific">Dictyocaulus viviparus</name>
    <name type="common">Bovine lungworm</name>
    <dbReference type="NCBI Taxonomy" id="29172"/>
    <lineage>
        <taxon>Eukaryota</taxon>
        <taxon>Metazoa</taxon>
        <taxon>Ecdysozoa</taxon>
        <taxon>Nematoda</taxon>
        <taxon>Chromadorea</taxon>
        <taxon>Rhabditida</taxon>
        <taxon>Rhabditina</taxon>
        <taxon>Rhabditomorpha</taxon>
        <taxon>Strongyloidea</taxon>
        <taxon>Metastrongylidae</taxon>
        <taxon>Dictyocaulus</taxon>
    </lineage>
</organism>
<proteinExistence type="predicted"/>
<accession>A0A0D8X680</accession>
<keyword evidence="2" id="KW-1185">Reference proteome</keyword>
<dbReference type="AlphaFoldDB" id="A0A0D8X680"/>
<evidence type="ECO:0000313" key="2">
    <source>
        <dbReference type="Proteomes" id="UP000053766"/>
    </source>
</evidence>
<sequence length="70" mass="8121">MITYKSGIDNTEDYAYGCCRKGEKFHALKSGVKSQRIIMIARLNKKKIITRLKRAYKSFKTTPNTNNTEF</sequence>
<reference evidence="2" key="2">
    <citation type="journal article" date="2016" name="Sci. Rep.">
        <title>Dictyocaulus viviparus genome, variome and transcriptome elucidate lungworm biology and support future intervention.</title>
        <authorList>
            <person name="McNulty S.N."/>
            <person name="Strube C."/>
            <person name="Rosa B.A."/>
            <person name="Martin J.C."/>
            <person name="Tyagi R."/>
            <person name="Choi Y.J."/>
            <person name="Wang Q."/>
            <person name="Hallsworth Pepin K."/>
            <person name="Zhang X."/>
            <person name="Ozersky P."/>
            <person name="Wilson R.K."/>
            <person name="Sternberg P.W."/>
            <person name="Gasser R.B."/>
            <person name="Mitreva M."/>
        </authorList>
    </citation>
    <scope>NUCLEOTIDE SEQUENCE [LARGE SCALE GENOMIC DNA]</scope>
    <source>
        <strain evidence="2">HannoverDv2000</strain>
    </source>
</reference>
<dbReference type="EMBL" id="KN718294">
    <property type="protein sequence ID" value="KJH40050.1"/>
    <property type="molecule type" value="Genomic_DNA"/>
</dbReference>
<reference evidence="1 2" key="1">
    <citation type="submission" date="2013-11" db="EMBL/GenBank/DDBJ databases">
        <title>Draft genome of the bovine lungworm Dictyocaulus viviparus.</title>
        <authorList>
            <person name="Mitreva M."/>
        </authorList>
    </citation>
    <scope>NUCLEOTIDE SEQUENCE [LARGE SCALE GENOMIC DNA]</scope>
    <source>
        <strain evidence="1 2">HannoverDv2000</strain>
    </source>
</reference>
<dbReference type="Proteomes" id="UP000053766">
    <property type="component" value="Unassembled WGS sequence"/>
</dbReference>